<evidence type="ECO:0000259" key="10">
    <source>
        <dbReference type="Pfam" id="PF04500"/>
    </source>
</evidence>
<dbReference type="Pfam" id="PF04547">
    <property type="entry name" value="Anoctamin"/>
    <property type="match status" value="1"/>
</dbReference>
<reference evidence="13" key="1">
    <citation type="submission" date="2021-02" db="EMBL/GenBank/DDBJ databases">
        <authorList>
            <person name="Nowell W R."/>
        </authorList>
    </citation>
    <scope>NUCLEOTIDE SEQUENCE</scope>
</reference>
<dbReference type="PANTHER" id="PTHR12308">
    <property type="entry name" value="ANOCTAMIN"/>
    <property type="match status" value="1"/>
</dbReference>
<comment type="similarity">
    <text evidence="2 9">Belongs to the anoctamin family.</text>
</comment>
<feature type="transmembrane region" description="Helical" evidence="9">
    <location>
        <begin position="725"/>
        <end position="752"/>
    </location>
</feature>
<evidence type="ECO:0000259" key="11">
    <source>
        <dbReference type="Pfam" id="PF04547"/>
    </source>
</evidence>
<evidence type="ECO:0000256" key="3">
    <source>
        <dbReference type="ARBA" id="ARBA00022692"/>
    </source>
</evidence>
<comment type="subcellular location">
    <subcellularLocation>
        <location evidence="1 9">Membrane</location>
        <topology evidence="1 9">Multi-pass membrane protein</topology>
    </subcellularLocation>
</comment>
<dbReference type="AlphaFoldDB" id="A0A814DV53"/>
<evidence type="ECO:0000313" key="13">
    <source>
        <dbReference type="EMBL" id="CAF0960801.1"/>
    </source>
</evidence>
<keyword evidence="7 9" id="KW-1133">Transmembrane helix</keyword>
<dbReference type="Gene3D" id="2.20.25.240">
    <property type="match status" value="1"/>
</dbReference>
<evidence type="ECO:0000256" key="1">
    <source>
        <dbReference type="ARBA" id="ARBA00004141"/>
    </source>
</evidence>
<evidence type="ECO:0000256" key="6">
    <source>
        <dbReference type="ARBA" id="ARBA00022833"/>
    </source>
</evidence>
<feature type="transmembrane region" description="Helical" evidence="9">
    <location>
        <begin position="564"/>
        <end position="588"/>
    </location>
</feature>
<dbReference type="GO" id="GO:0005886">
    <property type="term" value="C:plasma membrane"/>
    <property type="evidence" value="ECO:0007669"/>
    <property type="project" value="TreeGrafter"/>
</dbReference>
<dbReference type="PANTHER" id="PTHR12308:SF84">
    <property type="entry name" value="ANOCTAMIN"/>
    <property type="match status" value="1"/>
</dbReference>
<dbReference type="InterPro" id="IPR007632">
    <property type="entry name" value="Anoctamin"/>
</dbReference>
<feature type="transmembrane region" description="Helical" evidence="9">
    <location>
        <begin position="520"/>
        <end position="544"/>
    </location>
</feature>
<dbReference type="GO" id="GO:0008270">
    <property type="term" value="F:zinc ion binding"/>
    <property type="evidence" value="ECO:0007669"/>
    <property type="project" value="UniProtKB-KW"/>
</dbReference>
<feature type="transmembrane region" description="Helical" evidence="9">
    <location>
        <begin position="773"/>
        <end position="800"/>
    </location>
</feature>
<dbReference type="Pfam" id="PF10551">
    <property type="entry name" value="MULE"/>
    <property type="match status" value="1"/>
</dbReference>
<keyword evidence="4" id="KW-0479">Metal-binding</keyword>
<evidence type="ECO:0000256" key="9">
    <source>
        <dbReference type="RuleBase" id="RU280814"/>
    </source>
</evidence>
<evidence type="ECO:0000256" key="4">
    <source>
        <dbReference type="ARBA" id="ARBA00022723"/>
    </source>
</evidence>
<evidence type="ECO:0000256" key="7">
    <source>
        <dbReference type="ARBA" id="ARBA00022989"/>
    </source>
</evidence>
<evidence type="ECO:0000256" key="5">
    <source>
        <dbReference type="ARBA" id="ARBA00022771"/>
    </source>
</evidence>
<keyword evidence="3 9" id="KW-0812">Transmembrane</keyword>
<dbReference type="Pfam" id="PF04500">
    <property type="entry name" value="FLYWCH"/>
    <property type="match status" value="1"/>
</dbReference>
<organism evidence="13 14">
    <name type="scientific">Rotaria magnacalcarata</name>
    <dbReference type="NCBI Taxonomy" id="392030"/>
    <lineage>
        <taxon>Eukaryota</taxon>
        <taxon>Metazoa</taxon>
        <taxon>Spiralia</taxon>
        <taxon>Gnathifera</taxon>
        <taxon>Rotifera</taxon>
        <taxon>Eurotatoria</taxon>
        <taxon>Bdelloidea</taxon>
        <taxon>Philodinida</taxon>
        <taxon>Philodinidae</taxon>
        <taxon>Rotaria</taxon>
    </lineage>
</organism>
<keyword evidence="6" id="KW-0862">Zinc</keyword>
<comment type="caution">
    <text evidence="9">Lacks conserved residue(s) required for the propagation of feature annotation.</text>
</comment>
<dbReference type="Proteomes" id="UP000663855">
    <property type="component" value="Unassembled WGS sequence"/>
</dbReference>
<evidence type="ECO:0000256" key="2">
    <source>
        <dbReference type="ARBA" id="ARBA00009671"/>
    </source>
</evidence>
<protein>
    <recommendedName>
        <fullName evidence="9">Anoctamin</fullName>
    </recommendedName>
</protein>
<accession>A0A814DV53</accession>
<dbReference type="EMBL" id="CAJNOV010000030">
    <property type="protein sequence ID" value="CAF0960801.1"/>
    <property type="molecule type" value="Genomic_DNA"/>
</dbReference>
<dbReference type="GO" id="GO:0005254">
    <property type="term" value="F:chloride channel activity"/>
    <property type="evidence" value="ECO:0007669"/>
    <property type="project" value="TreeGrafter"/>
</dbReference>
<keyword evidence="5" id="KW-0863">Zinc-finger</keyword>
<feature type="transmembrane region" description="Helical" evidence="9">
    <location>
        <begin position="857"/>
        <end position="884"/>
    </location>
</feature>
<dbReference type="InterPro" id="IPR018289">
    <property type="entry name" value="MULE_transposase_dom"/>
</dbReference>
<proteinExistence type="inferred from homology"/>
<comment type="caution">
    <text evidence="13">The sequence shown here is derived from an EMBL/GenBank/DDBJ whole genome shotgun (WGS) entry which is preliminary data.</text>
</comment>
<feature type="domain" description="Anoctamin transmembrane" evidence="11">
    <location>
        <begin position="452"/>
        <end position="898"/>
    </location>
</feature>
<sequence>MSTIKKFSSEKGKSMLGYEGYIYTLERKTDVKMIFRCQNRDCKGRCHTSPSMDTVLSEPTEHCHGPNLGKIPVLELKNKIKSRAADSEEQSSTILHSVLRSFPLDSAGQLPKTDTLLRTIRRQRQAISVNADNRLPDHLKQTDRGENFVLHEDNKMIIFTTTSNLSILEACKHWFADGTFRVCPKDFYQMFTLHGLFKSQVIPLVYGLLIGKSTSDYDQFFERIMEEGNFNPDSILTDFEAATIKSVKSLFPNVLHKGCLFHFGQCIWRHLQSLGLQKKYQEDKYFHWNVRKLLALAFVPVVDVIKAFEFIADAFNDDDDEDFIDYFEKTWIGEPKKRGAGRKTPLFTIDLWNVYDRVSANLPRSNNSIEGWHNAFAKRVSIAHPTITKLTDKIRREQSKFEVDIAQIRQGQEPKPKKATYRKLDDRIKRLVDDYHNVHLVDYMNGLAANVSLWFIELWKRRQSVLRYDWDSTDFEGNLEPTRPEYETEIEKHRKKYLKKYNPLTKEYETVIQMKKRLPFYLVAILVVLITVAIVCTALFSIIVYRVKMNYILKETSVQAYASIIITITSAIMNLICTLGLSVLYYRLAKKITDLEHHNFQSTYDGSLTIKIYIFQFANYYSSFFYIAFFKGRFNTYPSQYGSQSFDEPCDPGGCLLELSIQLLIFMIGNQIVNIIAQLVWVMRDISACACCGGSSNKNAQKQWEIDKNLDDIDSITLIDEYITLAIQFGFVTLFAVAFPLAPLFALLNNLIELRLDAWKFLLKYRRPIPYKASGIGIWNDIISGVSYLAVLTNGVIIAWTSQFVTEVAYRSIQSTGTSLGGYVNWTLAYFPISDYNQTVIWIFVIQLVHPYYSERIVYWNVLAARLAFIIVFEHIIYVIVYSIQWLTPDVPKKIQCKIIHERVFDQRERWTSMNNARTERRKST</sequence>
<keyword evidence="8 9" id="KW-0472">Membrane</keyword>
<feature type="domain" description="MULE transposase" evidence="12">
    <location>
        <begin position="174"/>
        <end position="263"/>
    </location>
</feature>
<name>A0A814DV53_9BILA</name>
<evidence type="ECO:0000256" key="8">
    <source>
        <dbReference type="ARBA" id="ARBA00023136"/>
    </source>
</evidence>
<feature type="domain" description="FLYWCH-type" evidence="10">
    <location>
        <begin position="8"/>
        <end position="64"/>
    </location>
</feature>
<evidence type="ECO:0000313" key="14">
    <source>
        <dbReference type="Proteomes" id="UP000663855"/>
    </source>
</evidence>
<feature type="transmembrane region" description="Helical" evidence="9">
    <location>
        <begin position="608"/>
        <end position="629"/>
    </location>
</feature>
<evidence type="ECO:0000259" key="12">
    <source>
        <dbReference type="Pfam" id="PF10551"/>
    </source>
</evidence>
<dbReference type="InterPro" id="IPR007588">
    <property type="entry name" value="Znf_FLYWCH"/>
</dbReference>
<gene>
    <name evidence="13" type="ORF">CJN711_LOCUS409</name>
</gene>
<dbReference type="InterPro" id="IPR049452">
    <property type="entry name" value="Anoctamin_TM"/>
</dbReference>